<accession>A0A8H7UKL1</accession>
<gene>
    <name evidence="3" type="ORF">INT43_007249</name>
</gene>
<organism evidence="3 4">
    <name type="scientific">Mortierella isabellina</name>
    <name type="common">Filamentous fungus</name>
    <name type="synonym">Umbelopsis isabellina</name>
    <dbReference type="NCBI Taxonomy" id="91625"/>
    <lineage>
        <taxon>Eukaryota</taxon>
        <taxon>Fungi</taxon>
        <taxon>Fungi incertae sedis</taxon>
        <taxon>Mucoromycota</taxon>
        <taxon>Mucoromycotina</taxon>
        <taxon>Umbelopsidomycetes</taxon>
        <taxon>Umbelopsidales</taxon>
        <taxon>Umbelopsidaceae</taxon>
        <taxon>Umbelopsis</taxon>
    </lineage>
</organism>
<keyword evidence="4" id="KW-1185">Reference proteome</keyword>
<name>A0A8H7UKL1_MORIS</name>
<dbReference type="PROSITE" id="PS52001">
    <property type="entry name" value="AD"/>
    <property type="match status" value="1"/>
</dbReference>
<dbReference type="Proteomes" id="UP000654370">
    <property type="component" value="Unassembled WGS sequence"/>
</dbReference>
<comment type="caution">
    <text evidence="3">The sequence shown here is derived from an EMBL/GenBank/DDBJ whole genome shotgun (WGS) entry which is preliminary data.</text>
</comment>
<dbReference type="AlphaFoldDB" id="A0A8H7UKL1"/>
<feature type="region of interest" description="Disordered" evidence="1">
    <location>
        <begin position="1"/>
        <end position="29"/>
    </location>
</feature>
<proteinExistence type="predicted"/>
<feature type="compositionally biased region" description="Low complexity" evidence="1">
    <location>
        <begin position="10"/>
        <end position="29"/>
    </location>
</feature>
<dbReference type="OrthoDB" id="1057137at2759"/>
<sequence length="211" mass="22747">MSTVKGEENTSPSATTAGQSSSGSSNAGSKRLDTLIDCAIRIKTVDDEEITGKLFTVDPTTGCNSASNSTSNTFRIIKISHIKELISAQPKKQDDAKTDSIETAFSQANSAPRKVYIDQIKQREAEAIKLASQQAARTGVGVTKEAQAIFDALSKTLPCRWAKDTIVVMDEIIITPPYNEENCKANASSAAPLARVKKVLEGEKRRLQSLK</sequence>
<dbReference type="InterPro" id="IPR039683">
    <property type="entry name" value="Lsm12-like"/>
</dbReference>
<evidence type="ECO:0000259" key="2">
    <source>
        <dbReference type="PROSITE" id="PS52001"/>
    </source>
</evidence>
<evidence type="ECO:0000313" key="4">
    <source>
        <dbReference type="Proteomes" id="UP000654370"/>
    </source>
</evidence>
<dbReference type="PANTHER" id="PTHR13542">
    <property type="entry name" value="LSM12 HOMOLOG"/>
    <property type="match status" value="1"/>
</dbReference>
<protein>
    <recommendedName>
        <fullName evidence="2">AD domain-containing protein</fullName>
    </recommendedName>
</protein>
<dbReference type="InterPro" id="IPR019181">
    <property type="entry name" value="LSM12_ABD"/>
</dbReference>
<dbReference type="SMART" id="SM00995">
    <property type="entry name" value="AD"/>
    <property type="match status" value="1"/>
</dbReference>
<dbReference type="EMBL" id="JAEPQZ010000004">
    <property type="protein sequence ID" value="KAG2182319.1"/>
    <property type="molecule type" value="Genomic_DNA"/>
</dbReference>
<evidence type="ECO:0000256" key="1">
    <source>
        <dbReference type="SAM" id="MobiDB-lite"/>
    </source>
</evidence>
<dbReference type="InterPro" id="IPR047574">
    <property type="entry name" value="AD"/>
</dbReference>
<evidence type="ECO:0000313" key="3">
    <source>
        <dbReference type="EMBL" id="KAG2182319.1"/>
    </source>
</evidence>
<reference evidence="3" key="1">
    <citation type="submission" date="2020-12" db="EMBL/GenBank/DDBJ databases">
        <title>Metabolic potential, ecology and presence of endohyphal bacteria is reflected in genomic diversity of Mucoromycotina.</title>
        <authorList>
            <person name="Muszewska A."/>
            <person name="Okrasinska A."/>
            <person name="Steczkiewicz K."/>
            <person name="Drgas O."/>
            <person name="Orlowska M."/>
            <person name="Perlinska-Lenart U."/>
            <person name="Aleksandrzak-Piekarczyk T."/>
            <person name="Szatraj K."/>
            <person name="Zielenkiewicz U."/>
            <person name="Pilsyk S."/>
            <person name="Malc E."/>
            <person name="Mieczkowski P."/>
            <person name="Kruszewska J.S."/>
            <person name="Biernat P."/>
            <person name="Pawlowska J."/>
        </authorList>
    </citation>
    <scope>NUCLEOTIDE SEQUENCE</scope>
    <source>
        <strain evidence="3">WA0000067209</strain>
    </source>
</reference>
<dbReference type="Pfam" id="PF09793">
    <property type="entry name" value="AD"/>
    <property type="match status" value="1"/>
</dbReference>
<feature type="domain" description="AD" evidence="2">
    <location>
        <begin position="113"/>
        <end position="208"/>
    </location>
</feature>